<dbReference type="RefSeq" id="WP_176456016.1">
    <property type="nucleotide sequence ID" value="NZ_LN713927.1"/>
</dbReference>
<accession>A0A0G4E5Z1</accession>
<reference evidence="1" key="2">
    <citation type="submission" date="2015-06" db="EMBL/GenBank/DDBJ databases">
        <title>Environmentally co-occuring mercury resistance plasmids are genetically and phenotypically diverse and confer variable context-dependent fitness effects.</title>
        <authorList>
            <person name="Hall J.P.J."/>
            <person name="Harrison E."/>
            <person name="Lilley A.K."/>
            <person name="Paterson S."/>
            <person name="Spiers A.J."/>
            <person name="Brockhurst M.A."/>
        </authorList>
    </citation>
    <scope>NUCLEOTIDE SEQUENCE [LARGE SCALE GENOMIC DNA]</scope>
    <source>
        <strain evidence="1">SBW25</strain>
        <plasmid evidence="1">pQBR55</plasmid>
    </source>
</reference>
<keyword evidence="1" id="KW-0614">Plasmid</keyword>
<name>A0A0G4E5Z1_PSEFS</name>
<protein>
    <submittedName>
        <fullName evidence="1">Uncharacterized protein</fullName>
    </submittedName>
</protein>
<evidence type="ECO:0000313" key="1">
    <source>
        <dbReference type="EMBL" id="CEK42397.1"/>
    </source>
</evidence>
<proteinExistence type="predicted"/>
<sequence>MASIEQEITVKRPEGLWPFTMVVLDQIELIGNRVIKIEAHDQGDLDGADFLWGELTPHLELSEGEYMRIDQEFGEFSTSFGQRGCCGGDATWGDDLRFLQPTTEKAAVVARAFCDYFT</sequence>
<geneLocation type="plasmid" evidence="1">
    <name>pQBR55</name>
</geneLocation>
<dbReference type="EMBL" id="LN713927">
    <property type="protein sequence ID" value="CEK42397.1"/>
    <property type="molecule type" value="Genomic_DNA"/>
</dbReference>
<gene>
    <name evidence="1" type="ORF">PQBR55_0018</name>
</gene>
<organism evidence="1">
    <name type="scientific">Pseudomonas fluorescens (strain SBW25)</name>
    <dbReference type="NCBI Taxonomy" id="216595"/>
    <lineage>
        <taxon>Bacteria</taxon>
        <taxon>Pseudomonadati</taxon>
        <taxon>Pseudomonadota</taxon>
        <taxon>Gammaproteobacteria</taxon>
        <taxon>Pseudomonadales</taxon>
        <taxon>Pseudomonadaceae</taxon>
        <taxon>Pseudomonas</taxon>
    </lineage>
</organism>
<reference evidence="1" key="1">
    <citation type="submission" date="2014-12" db="EMBL/GenBank/DDBJ databases">
        <authorList>
            <person name="Hall J."/>
        </authorList>
    </citation>
    <scope>NUCLEOTIDE SEQUENCE [LARGE SCALE GENOMIC DNA]</scope>
    <source>
        <strain evidence="1">SBW25</strain>
        <plasmid evidence="1">pQBR55</plasmid>
    </source>
</reference>
<dbReference type="AlphaFoldDB" id="A0A0G4E5Z1"/>